<dbReference type="AlphaFoldDB" id="A0A6J4PRF4"/>
<sequence length="80" mass="8820">MMFLWILLWALATPDQVGMAAMPRLAASLFILGAFHHKVAPKASYLYALKQIKSSCAVSATQCFAYAEPNDQMASREVNL</sequence>
<organism evidence="1">
    <name type="scientific">uncultured Leptolyngbya sp</name>
    <dbReference type="NCBI Taxonomy" id="332963"/>
    <lineage>
        <taxon>Bacteria</taxon>
        <taxon>Bacillati</taxon>
        <taxon>Cyanobacteriota</taxon>
        <taxon>Cyanophyceae</taxon>
        <taxon>Leptolyngbyales</taxon>
        <taxon>Leptolyngbyaceae</taxon>
        <taxon>Leptolyngbya group</taxon>
        <taxon>Leptolyngbya</taxon>
        <taxon>environmental samples</taxon>
    </lineage>
</organism>
<dbReference type="EMBL" id="CADCTY010002389">
    <property type="protein sequence ID" value="CAA9420192.1"/>
    <property type="molecule type" value="Genomic_DNA"/>
</dbReference>
<name>A0A6J4PRF4_9CYAN</name>
<accession>A0A6J4PRF4</accession>
<evidence type="ECO:0000313" key="1">
    <source>
        <dbReference type="EMBL" id="CAA9420192.1"/>
    </source>
</evidence>
<reference evidence="1" key="1">
    <citation type="submission" date="2020-02" db="EMBL/GenBank/DDBJ databases">
        <authorList>
            <person name="Meier V. D."/>
        </authorList>
    </citation>
    <scope>NUCLEOTIDE SEQUENCE</scope>
    <source>
        <strain evidence="1">AVDCRST_MAG94</strain>
    </source>
</reference>
<protein>
    <submittedName>
        <fullName evidence="1">Uncharacterized protein</fullName>
    </submittedName>
</protein>
<gene>
    <name evidence="1" type="ORF">AVDCRST_MAG94-6936</name>
</gene>
<proteinExistence type="predicted"/>